<dbReference type="InterPro" id="IPR001611">
    <property type="entry name" value="Leu-rich_rpt"/>
</dbReference>
<comment type="caution">
    <text evidence="2">The sequence shown here is derived from an EMBL/GenBank/DDBJ whole genome shotgun (WGS) entry which is preliminary data.</text>
</comment>
<dbReference type="Proteomes" id="UP000241404">
    <property type="component" value="Unassembled WGS sequence"/>
</dbReference>
<dbReference type="SUPFAM" id="SSF52058">
    <property type="entry name" value="L domain-like"/>
    <property type="match status" value="1"/>
</dbReference>
<accession>A0ABD6X6D5</accession>
<sequence length="168" mass="18935">MSNRVSMRIKLGWVGIAACSLWLSGCAQHYASVYEIPFKDPKFKACVLKKGITDTSQFTELDCSHYGITSASEITNFQNLETLDLAFNKLQHLDISDNENLKVVSLEGNRLAYLDVSDNDDIKVVNVSNNPLSRLELSRKQNVSYVNIGNTRIKHFRHKGQITTLIVE</sequence>
<dbReference type="InterPro" id="IPR032675">
    <property type="entry name" value="LRR_dom_sf"/>
</dbReference>
<reference evidence="2 3" key="1">
    <citation type="submission" date="2018-03" db="EMBL/GenBank/DDBJ databases">
        <title>Whole genome sequencing of Histamine producing bacteria.</title>
        <authorList>
            <person name="Butler K."/>
        </authorList>
    </citation>
    <scope>NUCLEOTIDE SEQUENCE [LARGE SCALE GENOMIC DNA]</scope>
    <source>
        <strain evidence="2 3">BT-6</strain>
    </source>
</reference>
<protein>
    <recommendedName>
        <fullName evidence="4">Internalin-J</fullName>
    </recommendedName>
</protein>
<evidence type="ECO:0008006" key="4">
    <source>
        <dbReference type="Google" id="ProtNLM"/>
    </source>
</evidence>
<evidence type="ECO:0000256" key="1">
    <source>
        <dbReference type="SAM" id="SignalP"/>
    </source>
</evidence>
<dbReference type="AlphaFoldDB" id="A0ABD6X6D5"/>
<gene>
    <name evidence="2" type="ORF">CTM90_00520</name>
</gene>
<feature type="signal peptide" evidence="1">
    <location>
        <begin position="1"/>
        <end position="31"/>
    </location>
</feature>
<dbReference type="Pfam" id="PF00560">
    <property type="entry name" value="LRR_1"/>
    <property type="match status" value="1"/>
</dbReference>
<evidence type="ECO:0000313" key="3">
    <source>
        <dbReference type="Proteomes" id="UP000241404"/>
    </source>
</evidence>
<dbReference type="PROSITE" id="PS51450">
    <property type="entry name" value="LRR"/>
    <property type="match status" value="1"/>
</dbReference>
<name>A0ABD6X6D5_PHODM</name>
<dbReference type="Gene3D" id="3.80.10.10">
    <property type="entry name" value="Ribonuclease Inhibitor"/>
    <property type="match status" value="1"/>
</dbReference>
<keyword evidence="1" id="KW-0732">Signal</keyword>
<evidence type="ECO:0000313" key="2">
    <source>
        <dbReference type="EMBL" id="PSU18508.1"/>
    </source>
</evidence>
<dbReference type="PROSITE" id="PS51257">
    <property type="entry name" value="PROKAR_LIPOPROTEIN"/>
    <property type="match status" value="1"/>
</dbReference>
<proteinExistence type="predicted"/>
<organism evidence="2 3">
    <name type="scientific">Photobacterium damselae</name>
    <dbReference type="NCBI Taxonomy" id="38293"/>
    <lineage>
        <taxon>Bacteria</taxon>
        <taxon>Pseudomonadati</taxon>
        <taxon>Pseudomonadota</taxon>
        <taxon>Gammaproteobacteria</taxon>
        <taxon>Vibrionales</taxon>
        <taxon>Vibrionaceae</taxon>
        <taxon>Photobacterium</taxon>
    </lineage>
</organism>
<dbReference type="EMBL" id="PYMM01000001">
    <property type="protein sequence ID" value="PSU18508.1"/>
    <property type="molecule type" value="Genomic_DNA"/>
</dbReference>
<feature type="chain" id="PRO_5044820263" description="Internalin-J" evidence="1">
    <location>
        <begin position="32"/>
        <end position="168"/>
    </location>
</feature>